<protein>
    <recommendedName>
        <fullName evidence="5">Kinase inhibitor</fullName>
    </recommendedName>
</protein>
<dbReference type="PANTHER" id="PTHR30289">
    <property type="entry name" value="UNCHARACTERIZED PROTEIN YBCL-RELATED"/>
    <property type="match status" value="1"/>
</dbReference>
<keyword evidence="3" id="KW-1185">Reference proteome</keyword>
<dbReference type="PANTHER" id="PTHR30289:SF1">
    <property type="entry name" value="PEBP (PHOSPHATIDYLETHANOLAMINE-BINDING PROTEIN) FAMILY PROTEIN"/>
    <property type="match status" value="1"/>
</dbReference>
<dbReference type="AlphaFoldDB" id="A0A242NGD9"/>
<proteinExistence type="predicted"/>
<name>A0A242NGD9_9GAMM</name>
<reference evidence="3 4" key="1">
    <citation type="submission" date="2017-03" db="EMBL/GenBank/DDBJ databases">
        <title>Comparative genomics of honeybee gut symbionts reveal geographically distinct and subgroup specific antibiotic resistance.</title>
        <authorList>
            <person name="Ludvigsen J."/>
            <person name="Porcellato D."/>
            <person name="Labee-Lund T.M."/>
            <person name="Amdam G.V."/>
            <person name="Rudi K."/>
        </authorList>
    </citation>
    <scope>NUCLEOTIDE SEQUENCE [LARGE SCALE GENOMIC DNA]</scope>
    <source>
        <strain evidence="1 4">A-7-12</strain>
        <strain evidence="2 3">A-9-12</strain>
    </source>
</reference>
<dbReference type="Gene3D" id="3.90.280.10">
    <property type="entry name" value="PEBP-like"/>
    <property type="match status" value="1"/>
</dbReference>
<evidence type="ECO:0000313" key="2">
    <source>
        <dbReference type="EMBL" id="OTQ08297.1"/>
    </source>
</evidence>
<dbReference type="SUPFAM" id="SSF49777">
    <property type="entry name" value="PEBP-like"/>
    <property type="match status" value="1"/>
</dbReference>
<dbReference type="Proteomes" id="UP000194977">
    <property type="component" value="Unassembled WGS sequence"/>
</dbReference>
<dbReference type="RefSeq" id="WP_025315684.1">
    <property type="nucleotide sequence ID" value="NZ_NARU01000181.1"/>
</dbReference>
<dbReference type="Proteomes" id="UP000194800">
    <property type="component" value="Unassembled WGS sequence"/>
</dbReference>
<dbReference type="EMBL" id="NARP01000023">
    <property type="protein sequence ID" value="OTP98964.1"/>
    <property type="molecule type" value="Genomic_DNA"/>
</dbReference>
<evidence type="ECO:0008006" key="5">
    <source>
        <dbReference type="Google" id="ProtNLM"/>
    </source>
</evidence>
<dbReference type="EMBL" id="NART01000094">
    <property type="protein sequence ID" value="OTQ08297.1"/>
    <property type="molecule type" value="Genomic_DNA"/>
</dbReference>
<dbReference type="InterPro" id="IPR008914">
    <property type="entry name" value="PEBP"/>
</dbReference>
<dbReference type="Pfam" id="PF01161">
    <property type="entry name" value="PBP"/>
    <property type="match status" value="1"/>
</dbReference>
<evidence type="ECO:0000313" key="4">
    <source>
        <dbReference type="Proteomes" id="UP000194977"/>
    </source>
</evidence>
<dbReference type="InterPro" id="IPR005247">
    <property type="entry name" value="YbhB_YbcL/LppC-like"/>
</dbReference>
<organism evidence="1 4">
    <name type="scientific">Gilliamella apicola</name>
    <dbReference type="NCBI Taxonomy" id="1196095"/>
    <lineage>
        <taxon>Bacteria</taxon>
        <taxon>Pseudomonadati</taxon>
        <taxon>Pseudomonadota</taxon>
        <taxon>Gammaproteobacteria</taxon>
        <taxon>Orbales</taxon>
        <taxon>Orbaceae</taxon>
        <taxon>Gilliamella</taxon>
    </lineage>
</organism>
<comment type="caution">
    <text evidence="1">The sequence shown here is derived from an EMBL/GenBank/DDBJ whole genome shotgun (WGS) entry which is preliminary data.</text>
</comment>
<gene>
    <name evidence="2" type="ORF">B6C91_12840</name>
    <name evidence="1" type="ORF">B6D08_09415</name>
</gene>
<evidence type="ECO:0000313" key="3">
    <source>
        <dbReference type="Proteomes" id="UP000194800"/>
    </source>
</evidence>
<dbReference type="NCBIfam" id="TIGR00481">
    <property type="entry name" value="YbhB/YbcL family Raf kinase inhibitor-like protein"/>
    <property type="match status" value="1"/>
</dbReference>
<accession>A0A242NGD9</accession>
<dbReference type="InterPro" id="IPR036610">
    <property type="entry name" value="PEBP-like_sf"/>
</dbReference>
<dbReference type="OrthoDB" id="9797506at2"/>
<sequence>MQLAVPDLVKDGFTNKFIYNQFGCQGENISPNISWHNVPKDAKSLVVTMYDPDAPTGSGWWHWTVVNIPVDVTALERSAGNNPDLLPKGSQVVRNDFGVASYGGPCPPEKSDHRYQFTLYALDIDHIDVNEQTTPALIGFMVNSHLISKATVTYNYSR</sequence>
<evidence type="ECO:0000313" key="1">
    <source>
        <dbReference type="EMBL" id="OTP98964.1"/>
    </source>
</evidence>
<dbReference type="CDD" id="cd00865">
    <property type="entry name" value="PEBP_bact_arch"/>
    <property type="match status" value="1"/>
</dbReference>